<dbReference type="GO" id="GO:0016798">
    <property type="term" value="F:hydrolase activity, acting on glycosyl bonds"/>
    <property type="evidence" value="ECO:0007669"/>
    <property type="project" value="UniProtKB-KW"/>
</dbReference>
<dbReference type="SMART" id="SM00257">
    <property type="entry name" value="LysM"/>
    <property type="match status" value="2"/>
</dbReference>
<dbReference type="KEGG" id="acel:acsn021_15230"/>
<name>A0A6S6QTK4_9FIRM</name>
<dbReference type="SUPFAM" id="SSF54106">
    <property type="entry name" value="LysM domain"/>
    <property type="match status" value="2"/>
</dbReference>
<dbReference type="SMART" id="SM00636">
    <property type="entry name" value="Glyco_18"/>
    <property type="match status" value="1"/>
</dbReference>
<dbReference type="InterPro" id="IPR017853">
    <property type="entry name" value="GH"/>
</dbReference>
<dbReference type="InterPro" id="IPR011583">
    <property type="entry name" value="Chitinase_II/V-like_cat"/>
</dbReference>
<dbReference type="EMBL" id="AP023367">
    <property type="protein sequence ID" value="BCJ93954.1"/>
    <property type="molecule type" value="Genomic_DNA"/>
</dbReference>
<reference evidence="2 3" key="1">
    <citation type="journal article" date="2016" name="Int. J. Syst. Evol. Microbiol.">
        <title>Descriptions of Anaerotaenia torta gen. nov., sp. nov. and Anaerocolumna cellulosilytica gen. nov., sp. nov. isolated from a methanogenic reactor of cattle waste.</title>
        <authorList>
            <person name="Uek A."/>
            <person name="Ohtaki Y."/>
            <person name="Kaku N."/>
            <person name="Ueki K."/>
        </authorList>
    </citation>
    <scope>NUCLEOTIDE SEQUENCE [LARGE SCALE GENOMIC DNA]</scope>
    <source>
        <strain evidence="2 3">SN021</strain>
    </source>
</reference>
<dbReference type="GO" id="GO:0005975">
    <property type="term" value="P:carbohydrate metabolic process"/>
    <property type="evidence" value="ECO:0007669"/>
    <property type="project" value="InterPro"/>
</dbReference>
<gene>
    <name evidence="2" type="ORF">acsn021_15230</name>
</gene>
<dbReference type="AlphaFoldDB" id="A0A6S6QTK4"/>
<proteinExistence type="predicted"/>
<dbReference type="RefSeq" id="WP_184093573.1">
    <property type="nucleotide sequence ID" value="NZ_AP023367.1"/>
</dbReference>
<dbReference type="InterPro" id="IPR018392">
    <property type="entry name" value="LysM"/>
</dbReference>
<protein>
    <submittedName>
        <fullName evidence="2">Germination protein</fullName>
    </submittedName>
</protein>
<keyword evidence="1" id="KW-0378">Hydrolase</keyword>
<dbReference type="PANTHER" id="PTHR46066">
    <property type="entry name" value="CHITINASE DOMAIN-CONTAINING PROTEIN 1 FAMILY MEMBER"/>
    <property type="match status" value="1"/>
</dbReference>
<dbReference type="PROSITE" id="PS51782">
    <property type="entry name" value="LYSM"/>
    <property type="match status" value="2"/>
</dbReference>
<dbReference type="GO" id="GO:0070492">
    <property type="term" value="F:oligosaccharide binding"/>
    <property type="evidence" value="ECO:0007669"/>
    <property type="project" value="TreeGrafter"/>
</dbReference>
<dbReference type="Gene3D" id="3.20.20.80">
    <property type="entry name" value="Glycosidases"/>
    <property type="match status" value="1"/>
</dbReference>
<dbReference type="CDD" id="cd00118">
    <property type="entry name" value="LysM"/>
    <property type="match status" value="2"/>
</dbReference>
<dbReference type="PANTHER" id="PTHR46066:SF2">
    <property type="entry name" value="CHITINASE DOMAIN-CONTAINING PROTEIN 1"/>
    <property type="match status" value="1"/>
</dbReference>
<dbReference type="GO" id="GO:0008061">
    <property type="term" value="F:chitin binding"/>
    <property type="evidence" value="ECO:0007669"/>
    <property type="project" value="InterPro"/>
</dbReference>
<dbReference type="InterPro" id="IPR036779">
    <property type="entry name" value="LysM_dom_sf"/>
</dbReference>
<dbReference type="InterPro" id="IPR029070">
    <property type="entry name" value="Chitinase_insertion_sf"/>
</dbReference>
<sequence length="435" mass="49133">MIIHVVKPGETLTFIADYYGVSQSKLIQDNDIINPNELVVGQTIVIAYPEQTYTVEEGDTLEGIASRFNVTILQLLRNNPSISDRTFLEIGETLVISYKTGREITTNGFAYAFIEKSTLIKTLPYLTFLSLFNYTVNKDAELIPYFDESEIIQLAKAYDVVPLMSLTTLTTAGVPDLTAANQILLSDSLQEHLADNTLKVIQSFGYSGVNITFSFLSELNQELYHSLLSKLYNRLKKEGYLVFSTINPNIRTLGDRVDFSQVDYGALSKYADTLGFSNFVWGTNYGPPTPVSSNYNQQVFLNYITPMVPGHKIEIGTPVIGYDWELSYISSIVSNATSLTINAAIQLASNFNIPIDFDETSQTPFFLYNQLNYYGLPARHIVWFIDARTINSILDLIMEYGLQGKAIWNVMIFYAQMWLIINSQYKIVKFVELIK</sequence>
<dbReference type="GO" id="GO:0012505">
    <property type="term" value="C:endomembrane system"/>
    <property type="evidence" value="ECO:0007669"/>
    <property type="project" value="TreeGrafter"/>
</dbReference>
<dbReference type="PROSITE" id="PS51910">
    <property type="entry name" value="GH18_2"/>
    <property type="match status" value="1"/>
</dbReference>
<organism evidence="2 3">
    <name type="scientific">Anaerocolumna cellulosilytica</name>
    <dbReference type="NCBI Taxonomy" id="433286"/>
    <lineage>
        <taxon>Bacteria</taxon>
        <taxon>Bacillati</taxon>
        <taxon>Bacillota</taxon>
        <taxon>Clostridia</taxon>
        <taxon>Lachnospirales</taxon>
        <taxon>Lachnospiraceae</taxon>
        <taxon>Anaerocolumna</taxon>
    </lineage>
</organism>
<dbReference type="InterPro" id="IPR001223">
    <property type="entry name" value="Glyco_hydro18_cat"/>
</dbReference>
<evidence type="ECO:0000313" key="3">
    <source>
        <dbReference type="Proteomes" id="UP000515561"/>
    </source>
</evidence>
<keyword evidence="1" id="KW-0326">Glycosidase</keyword>
<dbReference type="Gene3D" id="3.10.350.10">
    <property type="entry name" value="LysM domain"/>
    <property type="match status" value="2"/>
</dbReference>
<evidence type="ECO:0000256" key="1">
    <source>
        <dbReference type="ARBA" id="ARBA00023295"/>
    </source>
</evidence>
<dbReference type="Proteomes" id="UP000515561">
    <property type="component" value="Chromosome"/>
</dbReference>
<dbReference type="SUPFAM" id="SSF51445">
    <property type="entry name" value="(Trans)glycosidases"/>
    <property type="match status" value="1"/>
</dbReference>
<dbReference type="Pfam" id="PF01476">
    <property type="entry name" value="LysM"/>
    <property type="match status" value="2"/>
</dbReference>
<dbReference type="Gene3D" id="3.10.50.10">
    <property type="match status" value="1"/>
</dbReference>
<accession>A0A6S6QTK4</accession>
<evidence type="ECO:0000313" key="2">
    <source>
        <dbReference type="EMBL" id="BCJ93954.1"/>
    </source>
</evidence>
<dbReference type="Pfam" id="PF00704">
    <property type="entry name" value="Glyco_hydro_18"/>
    <property type="match status" value="1"/>
</dbReference>
<keyword evidence="3" id="KW-1185">Reference proteome</keyword>